<comment type="subcellular location">
    <subcellularLocation>
        <location evidence="1">Cell membrane</location>
        <topology evidence="1">Multi-pass membrane protein</topology>
    </subcellularLocation>
</comment>
<feature type="domain" description="ABC3 transporter permease C-terminal" evidence="7">
    <location>
        <begin position="675"/>
        <end position="788"/>
    </location>
</feature>
<keyword evidence="4 6" id="KW-1133">Transmembrane helix</keyword>
<dbReference type="EMBL" id="SBLB01000003">
    <property type="protein sequence ID" value="RYC69728.1"/>
    <property type="molecule type" value="Genomic_DNA"/>
</dbReference>
<evidence type="ECO:0000256" key="6">
    <source>
        <dbReference type="SAM" id="Phobius"/>
    </source>
</evidence>
<evidence type="ECO:0000256" key="5">
    <source>
        <dbReference type="ARBA" id="ARBA00023136"/>
    </source>
</evidence>
<gene>
    <name evidence="9" type="ORF">EQG79_14120</name>
</gene>
<feature type="transmembrane region" description="Helical" evidence="6">
    <location>
        <begin position="379"/>
        <end position="406"/>
    </location>
</feature>
<feature type="transmembrane region" description="Helical" evidence="6">
    <location>
        <begin position="341"/>
        <end position="359"/>
    </location>
</feature>
<dbReference type="GO" id="GO:0022857">
    <property type="term" value="F:transmembrane transporter activity"/>
    <property type="evidence" value="ECO:0007669"/>
    <property type="project" value="TreeGrafter"/>
</dbReference>
<feature type="transmembrane region" description="Helical" evidence="6">
    <location>
        <begin position="427"/>
        <end position="447"/>
    </location>
</feature>
<organism evidence="9 10">
    <name type="scientific">Spirosoma sordidisoli</name>
    <dbReference type="NCBI Taxonomy" id="2502893"/>
    <lineage>
        <taxon>Bacteria</taxon>
        <taxon>Pseudomonadati</taxon>
        <taxon>Bacteroidota</taxon>
        <taxon>Cytophagia</taxon>
        <taxon>Cytophagales</taxon>
        <taxon>Cytophagaceae</taxon>
        <taxon>Spirosoma</taxon>
    </lineage>
</organism>
<feature type="transmembrane region" description="Helical" evidence="6">
    <location>
        <begin position="286"/>
        <end position="307"/>
    </location>
</feature>
<keyword evidence="2" id="KW-1003">Cell membrane</keyword>
<accession>A0A4V1RWB9</accession>
<feature type="transmembrane region" description="Helical" evidence="6">
    <location>
        <begin position="756"/>
        <end position="776"/>
    </location>
</feature>
<feature type="transmembrane region" description="Helical" evidence="6">
    <location>
        <begin position="676"/>
        <end position="696"/>
    </location>
</feature>
<keyword evidence="3 6" id="KW-0812">Transmembrane</keyword>
<keyword evidence="10" id="KW-1185">Reference proteome</keyword>
<comment type="caution">
    <text evidence="9">The sequence shown here is derived from an EMBL/GenBank/DDBJ whole genome shotgun (WGS) entry which is preliminary data.</text>
</comment>
<reference evidence="9 10" key="1">
    <citation type="submission" date="2019-01" db="EMBL/GenBank/DDBJ databases">
        <title>Spirosoma flava sp. nov., a propanil-degrading bacterium isolated from herbicide-contaminated soil.</title>
        <authorList>
            <person name="Zhang L."/>
            <person name="Jiang J.-D."/>
        </authorList>
    </citation>
    <scope>NUCLEOTIDE SEQUENCE [LARGE SCALE GENOMIC DNA]</scope>
    <source>
        <strain evidence="9 10">TY50</strain>
    </source>
</reference>
<evidence type="ECO:0000256" key="1">
    <source>
        <dbReference type="ARBA" id="ARBA00004651"/>
    </source>
</evidence>
<feature type="transmembrane region" description="Helical" evidence="6">
    <location>
        <begin position="21"/>
        <end position="42"/>
    </location>
</feature>
<name>A0A4V1RWB9_9BACT</name>
<keyword evidence="5 6" id="KW-0472">Membrane</keyword>
<dbReference type="PANTHER" id="PTHR30572:SF18">
    <property type="entry name" value="ABC-TYPE MACROLIDE FAMILY EXPORT SYSTEM PERMEASE COMPONENT 2"/>
    <property type="match status" value="1"/>
</dbReference>
<protein>
    <submittedName>
        <fullName evidence="9">ABC transporter permease</fullName>
    </submittedName>
</protein>
<feature type="domain" description="MacB-like periplasmic core" evidence="8">
    <location>
        <begin position="20"/>
        <end position="239"/>
    </location>
</feature>
<dbReference type="GO" id="GO:0005886">
    <property type="term" value="C:plasma membrane"/>
    <property type="evidence" value="ECO:0007669"/>
    <property type="project" value="UniProtKB-SubCell"/>
</dbReference>
<evidence type="ECO:0000256" key="4">
    <source>
        <dbReference type="ARBA" id="ARBA00022989"/>
    </source>
</evidence>
<dbReference type="InterPro" id="IPR025857">
    <property type="entry name" value="MacB_PCD"/>
</dbReference>
<dbReference type="Pfam" id="PF02687">
    <property type="entry name" value="FtsX"/>
    <property type="match status" value="2"/>
</dbReference>
<evidence type="ECO:0000256" key="3">
    <source>
        <dbReference type="ARBA" id="ARBA00022692"/>
    </source>
</evidence>
<feature type="transmembrane region" description="Helical" evidence="6">
    <location>
        <begin position="724"/>
        <end position="744"/>
    </location>
</feature>
<evidence type="ECO:0000256" key="2">
    <source>
        <dbReference type="ARBA" id="ARBA00022475"/>
    </source>
</evidence>
<evidence type="ECO:0000259" key="7">
    <source>
        <dbReference type="Pfam" id="PF02687"/>
    </source>
</evidence>
<dbReference type="Pfam" id="PF12704">
    <property type="entry name" value="MacB_PCD"/>
    <property type="match status" value="2"/>
</dbReference>
<sequence>MIRNYIKIAFRNLVKNKVYSFINVAGLATGMAVAMLIGLWIWDELSVNTYHQNHDRIAQVMQHQIINGGIETWDSQALQLGHELHHTYGSNFKHVVMTSGAVFPILSVGDRKFAKGGRFMEPAAPDMLTLTMLKGTRAGLRDPNSILLSESVARSFFDDADPIGKLMKIDNDWAVKVAGVYKDLPPGSSFAELAFIAPWDLLIKGEGYDKKLGWGNNWFQTFVQIADRADMNKVSAAIRLAKWERVKNLTSEAPFRAELFLHPMNRWHLYGDFRNGVNVGGRIQFVWMYGIIGAFVLLLACINFMNLSTARSEKRAKEVGIRKSVGSVRSQLISQFYSESLLVAFVAFALAILLVSLTLPLFNDVAGKKMAIQWANPLFWLAGIGFTLLTGLIAGSYPALYLSSFAPVKVLKGTFKAGRLAAVPRKALVVIQFAVSITLIIGTIIVFRQIQHTKNRPIGFSRAGLLSIPMKTDEVRSGYEALRNELLSTRTAVEVSQSETQATSAGITNGGLRWRGKPEGMQDEQVTVAVTHEFGKTIDWEIKVGRDFSRAFGTDSSGFILNEEAVKYMGFKAPVGEQINAFGRTYTVIGVVKNMVMESPYNPIRPTIFYIDTFNRTFYSNIRINPNVSASEALSSIEATFRKYNPNTPFEYKFADDDYDAKFRAEERIGKLASCFAVLAILISCLGLFGLASFVAQQRTKEIGIRKVLGASVSSLWQLLSKDFVALVLIACLIAIPLAYYLMGSWLQNYTYRVNLSWWIFAAAGLGALVVTLLTVSYQSIKAALINPVKSLRAE</sequence>
<feature type="domain" description="MacB-like periplasmic core" evidence="8">
    <location>
        <begin position="434"/>
        <end position="638"/>
    </location>
</feature>
<dbReference type="Proteomes" id="UP000290407">
    <property type="component" value="Unassembled WGS sequence"/>
</dbReference>
<evidence type="ECO:0000259" key="8">
    <source>
        <dbReference type="Pfam" id="PF12704"/>
    </source>
</evidence>
<feature type="domain" description="ABC3 transporter permease C-terminal" evidence="7">
    <location>
        <begin position="291"/>
        <end position="404"/>
    </location>
</feature>
<proteinExistence type="predicted"/>
<evidence type="ECO:0000313" key="10">
    <source>
        <dbReference type="Proteomes" id="UP000290407"/>
    </source>
</evidence>
<dbReference type="InterPro" id="IPR050250">
    <property type="entry name" value="Macrolide_Exporter_MacB"/>
</dbReference>
<evidence type="ECO:0000313" key="9">
    <source>
        <dbReference type="EMBL" id="RYC69728.1"/>
    </source>
</evidence>
<dbReference type="PANTHER" id="PTHR30572">
    <property type="entry name" value="MEMBRANE COMPONENT OF TRANSPORTER-RELATED"/>
    <property type="match status" value="1"/>
</dbReference>
<dbReference type="AlphaFoldDB" id="A0A4V1RWB9"/>
<dbReference type="InterPro" id="IPR003838">
    <property type="entry name" value="ABC3_permease_C"/>
</dbReference>